<feature type="domain" description="Glycosyltransferase 2-like" evidence="2">
    <location>
        <begin position="6"/>
        <end position="131"/>
    </location>
</feature>
<evidence type="ECO:0000313" key="4">
    <source>
        <dbReference type="Proteomes" id="UP000228568"/>
    </source>
</evidence>
<dbReference type="PANTHER" id="PTHR10859:SF91">
    <property type="entry name" value="DOLICHYL-PHOSPHATE BETA-GLUCOSYLTRANSFERASE"/>
    <property type="match status" value="1"/>
</dbReference>
<feature type="transmembrane region" description="Helical" evidence="1">
    <location>
        <begin position="368"/>
        <end position="389"/>
    </location>
</feature>
<organism evidence="3 4">
    <name type="scientific">Candidatus Magasanikbacteria bacterium CG_4_10_14_0_2_um_filter_37_12</name>
    <dbReference type="NCBI Taxonomy" id="1974637"/>
    <lineage>
        <taxon>Bacteria</taxon>
        <taxon>Candidatus Magasanikiibacteriota</taxon>
    </lineage>
</organism>
<dbReference type="Pfam" id="PF00535">
    <property type="entry name" value="Glycos_transf_2"/>
    <property type="match status" value="1"/>
</dbReference>
<keyword evidence="1" id="KW-1133">Transmembrane helix</keyword>
<dbReference type="InterPro" id="IPR001173">
    <property type="entry name" value="Glyco_trans_2-like"/>
</dbReference>
<name>A0A2M7V8J6_9BACT</name>
<feature type="transmembrane region" description="Helical" evidence="1">
    <location>
        <begin position="419"/>
        <end position="436"/>
    </location>
</feature>
<dbReference type="GO" id="GO:0006487">
    <property type="term" value="P:protein N-linked glycosylation"/>
    <property type="evidence" value="ECO:0007669"/>
    <property type="project" value="TreeGrafter"/>
</dbReference>
<dbReference type="Gene3D" id="3.90.550.10">
    <property type="entry name" value="Spore Coat Polysaccharide Biosynthesis Protein SpsA, Chain A"/>
    <property type="match status" value="1"/>
</dbReference>
<evidence type="ECO:0000259" key="2">
    <source>
        <dbReference type="Pfam" id="PF00535"/>
    </source>
</evidence>
<reference evidence="4" key="1">
    <citation type="submission" date="2017-09" db="EMBL/GenBank/DDBJ databases">
        <title>Depth-based differentiation of microbial function through sediment-hosted aquifers and enrichment of novel symbionts in the deep terrestrial subsurface.</title>
        <authorList>
            <person name="Probst A.J."/>
            <person name="Ladd B."/>
            <person name="Jarett J.K."/>
            <person name="Geller-Mcgrath D.E."/>
            <person name="Sieber C.M.K."/>
            <person name="Emerson J.B."/>
            <person name="Anantharaman K."/>
            <person name="Thomas B.C."/>
            <person name="Malmstrom R."/>
            <person name="Stieglmeier M."/>
            <person name="Klingl A."/>
            <person name="Woyke T."/>
            <person name="Ryan C.M."/>
            <person name="Banfield J.F."/>
        </authorList>
    </citation>
    <scope>NUCLEOTIDE SEQUENCE [LARGE SCALE GENOMIC DNA]</scope>
</reference>
<feature type="transmembrane region" description="Helical" evidence="1">
    <location>
        <begin position="318"/>
        <end position="337"/>
    </location>
</feature>
<dbReference type="SUPFAM" id="SSF53448">
    <property type="entry name" value="Nucleotide-diphospho-sugar transferases"/>
    <property type="match status" value="1"/>
</dbReference>
<dbReference type="InterPro" id="IPR029044">
    <property type="entry name" value="Nucleotide-diphossugar_trans"/>
</dbReference>
<proteinExistence type="predicted"/>
<dbReference type="PANTHER" id="PTHR10859">
    <property type="entry name" value="GLYCOSYL TRANSFERASE"/>
    <property type="match status" value="1"/>
</dbReference>
<keyword evidence="1" id="KW-0472">Membrane</keyword>
<keyword evidence="1" id="KW-0812">Transmembrane</keyword>
<gene>
    <name evidence="3" type="ORF">COX81_01590</name>
</gene>
<dbReference type="Proteomes" id="UP000228568">
    <property type="component" value="Unassembled WGS sequence"/>
</dbReference>
<evidence type="ECO:0000313" key="3">
    <source>
        <dbReference type="EMBL" id="PIZ95138.1"/>
    </source>
</evidence>
<dbReference type="AlphaFoldDB" id="A0A2M7V8J6"/>
<sequence>MNSSCTIVIPCFNESENIEDSLQSMWKYLKEKKDRTWVLVCVDDGSTDDTAQCIRHFECSIEPANHMRFLFVRLPCNQGKGAAIQAGVRASNTDMYGYIDADLSIAYSDAILHALSEMKTHDIVIAQRDTLSHRGYTVCRRVGSQVFRSVTTFFLGLAYKDVQCGFKFFSHTVKPLVLSIKQSRFAFDVEFLARAKKDTRSIKEIIVGWRHHGHSAVRFQDAIRYMLDVLLVADAVQTKRWWYSVYGITSVFVCAILFGHLVWNGFFFSDDFTWLWYGKQIYEGTIHPLTAHMSTFFSPVMNMFYGSMFWVFGVWSPAYFLFGLGVHGIVSLLVGLLTRIVSKSFLVGWVALILFVLAGGGYEPLYWVGANMHSIATLFIAGSVLAAVYAFQEDRISARIPWFILSVSSFLLALGTKEIAIVTPGIFFFLMIFHFRKRVWKQYAWLTILYGCTIIGVSLLYLWYQYMWQQGSVWITSGTFHIDPRMLLRIPLGIFLIV</sequence>
<dbReference type="EMBL" id="PFPK01000019">
    <property type="protein sequence ID" value="PIZ95138.1"/>
    <property type="molecule type" value="Genomic_DNA"/>
</dbReference>
<feature type="transmembrane region" description="Helical" evidence="1">
    <location>
        <begin position="344"/>
        <end position="362"/>
    </location>
</feature>
<evidence type="ECO:0000256" key="1">
    <source>
        <dbReference type="SAM" id="Phobius"/>
    </source>
</evidence>
<protein>
    <recommendedName>
        <fullName evidence="2">Glycosyltransferase 2-like domain-containing protein</fullName>
    </recommendedName>
</protein>
<feature type="transmembrane region" description="Helical" evidence="1">
    <location>
        <begin position="241"/>
        <end position="268"/>
    </location>
</feature>
<feature type="transmembrane region" description="Helical" evidence="1">
    <location>
        <begin position="443"/>
        <end position="464"/>
    </location>
</feature>
<comment type="caution">
    <text evidence="3">The sequence shown here is derived from an EMBL/GenBank/DDBJ whole genome shotgun (WGS) entry which is preliminary data.</text>
</comment>
<accession>A0A2M7V8J6</accession>